<dbReference type="STRING" id="1280954.HPO_10507"/>
<dbReference type="EMBL" id="ARYM01000011">
    <property type="protein sequence ID" value="KCZ98329.1"/>
    <property type="molecule type" value="Genomic_DNA"/>
</dbReference>
<dbReference type="RefSeq" id="WP_206742150.1">
    <property type="nucleotide sequence ID" value="NZ_ARYM01000011.1"/>
</dbReference>
<evidence type="ECO:0000313" key="1">
    <source>
        <dbReference type="EMBL" id="KCZ98329.1"/>
    </source>
</evidence>
<accession>A0A062VDE5</accession>
<dbReference type="eggNOG" id="ENOG50331PP">
    <property type="taxonomic scope" value="Bacteria"/>
</dbReference>
<dbReference type="Proteomes" id="UP000027100">
    <property type="component" value="Unassembled WGS sequence"/>
</dbReference>
<name>A0A062VDE5_9PROT</name>
<proteinExistence type="predicted"/>
<gene>
    <name evidence="1" type="ORF">HPO_10507</name>
</gene>
<comment type="caution">
    <text evidence="1">The sequence shown here is derived from an EMBL/GenBank/DDBJ whole genome shotgun (WGS) entry which is preliminary data.</text>
</comment>
<organism evidence="1 2">
    <name type="scientific">Hyphomonas polymorpha PS728</name>
    <dbReference type="NCBI Taxonomy" id="1280954"/>
    <lineage>
        <taxon>Bacteria</taxon>
        <taxon>Pseudomonadati</taxon>
        <taxon>Pseudomonadota</taxon>
        <taxon>Alphaproteobacteria</taxon>
        <taxon>Hyphomonadales</taxon>
        <taxon>Hyphomonadaceae</taxon>
        <taxon>Hyphomonas</taxon>
    </lineage>
</organism>
<evidence type="ECO:0000313" key="2">
    <source>
        <dbReference type="Proteomes" id="UP000027100"/>
    </source>
</evidence>
<keyword evidence="2" id="KW-1185">Reference proteome</keyword>
<sequence length="141" mass="15158">MSEITDEEIEHIARGVLACTLPREAWTHTAHFAFAIWMQAERGGDILPAVRAAICAYNVAVGVENTDRAGYHETITAASLAVVAAHVAAHPGASNAALLAALLAGPCGRSDWIFAHWSKERLLSVEARREWTPPDLQPLPA</sequence>
<reference evidence="1 2" key="1">
    <citation type="journal article" date="2014" name="Antonie Van Leeuwenhoek">
        <title>Hyphomonas beringensis sp. nov. and Hyphomonas chukchiensis sp. nov., isolated from surface seawater of the Bering Sea and Chukchi Sea.</title>
        <authorList>
            <person name="Li C."/>
            <person name="Lai Q."/>
            <person name="Li G."/>
            <person name="Dong C."/>
            <person name="Wang J."/>
            <person name="Liao Y."/>
            <person name="Shao Z."/>
        </authorList>
    </citation>
    <scope>NUCLEOTIDE SEQUENCE [LARGE SCALE GENOMIC DNA]</scope>
    <source>
        <strain evidence="1 2">PS728</strain>
    </source>
</reference>
<protein>
    <submittedName>
        <fullName evidence="1">Uncharacterized protein</fullName>
    </submittedName>
</protein>
<dbReference type="PATRIC" id="fig|1280954.3.peg.2129"/>
<dbReference type="AlphaFoldDB" id="A0A062VDE5"/>